<feature type="region of interest" description="Disordered" evidence="17">
    <location>
        <begin position="1532"/>
        <end position="1594"/>
    </location>
</feature>
<proteinExistence type="inferred from homology"/>
<dbReference type="EC" id="1.14.11.67" evidence="4"/>
<dbReference type="InterPro" id="IPR036431">
    <property type="entry name" value="ARID_dom_sf"/>
</dbReference>
<dbReference type="Pfam" id="PF02373">
    <property type="entry name" value="JmjC"/>
    <property type="match status" value="1"/>
</dbReference>
<dbReference type="SMART" id="SM00545">
    <property type="entry name" value="JmjN"/>
    <property type="match status" value="1"/>
</dbReference>
<evidence type="ECO:0000256" key="10">
    <source>
        <dbReference type="ARBA" id="ARBA00022964"/>
    </source>
</evidence>
<evidence type="ECO:0000256" key="13">
    <source>
        <dbReference type="ARBA" id="ARBA00023242"/>
    </source>
</evidence>
<dbReference type="SUPFAM" id="SSF46774">
    <property type="entry name" value="ARID-like"/>
    <property type="match status" value="1"/>
</dbReference>
<dbReference type="PANTHER" id="PTHR10694:SF33">
    <property type="entry name" value="LYSINE-SPECIFIC DEMETHYLASE 5"/>
    <property type="match status" value="1"/>
</dbReference>
<evidence type="ECO:0000256" key="16">
    <source>
        <dbReference type="SAM" id="Coils"/>
    </source>
</evidence>
<evidence type="ECO:0000256" key="15">
    <source>
        <dbReference type="PROSITE-ProRule" id="PRU00146"/>
    </source>
</evidence>
<evidence type="ECO:0000313" key="23">
    <source>
        <dbReference type="Proteomes" id="UP001642540"/>
    </source>
</evidence>
<gene>
    <name evidence="22" type="ORF">ODALV1_LOCUS1888</name>
</gene>
<dbReference type="CDD" id="cd15610">
    <property type="entry name" value="PHD3_KDM5A_like"/>
    <property type="match status" value="1"/>
</dbReference>
<dbReference type="SMART" id="SM00249">
    <property type="entry name" value="PHD"/>
    <property type="match status" value="3"/>
</dbReference>
<evidence type="ECO:0000256" key="8">
    <source>
        <dbReference type="ARBA" id="ARBA00022833"/>
    </source>
</evidence>
<evidence type="ECO:0000259" key="21">
    <source>
        <dbReference type="PROSITE" id="PS51184"/>
    </source>
</evidence>
<comment type="subcellular location">
    <subcellularLocation>
        <location evidence="2">Nucleus</location>
    </subcellularLocation>
</comment>
<dbReference type="Gene3D" id="2.60.120.650">
    <property type="entry name" value="Cupin"/>
    <property type="match status" value="1"/>
</dbReference>
<dbReference type="PROSITE" id="PS50016">
    <property type="entry name" value="ZF_PHD_2"/>
    <property type="match status" value="1"/>
</dbReference>
<dbReference type="InterPro" id="IPR004198">
    <property type="entry name" value="Znf_C5HC2"/>
</dbReference>
<feature type="compositionally biased region" description="Basic and acidic residues" evidence="17">
    <location>
        <begin position="1561"/>
        <end position="1577"/>
    </location>
</feature>
<dbReference type="Pfam" id="PF21323">
    <property type="entry name" value="KDM5_C-hel"/>
    <property type="match status" value="1"/>
</dbReference>
<keyword evidence="10" id="KW-0223">Dioxygenase</keyword>
<dbReference type="Gene3D" id="3.30.40.10">
    <property type="entry name" value="Zinc/RING finger domain, C3HC4 (zinc finger)"/>
    <property type="match status" value="3"/>
</dbReference>
<evidence type="ECO:0000259" key="19">
    <source>
        <dbReference type="PROSITE" id="PS51011"/>
    </source>
</evidence>
<evidence type="ECO:0000313" key="22">
    <source>
        <dbReference type="EMBL" id="CAL8071797.1"/>
    </source>
</evidence>
<evidence type="ECO:0000256" key="9">
    <source>
        <dbReference type="ARBA" id="ARBA00022853"/>
    </source>
</evidence>
<dbReference type="SUPFAM" id="SSF51197">
    <property type="entry name" value="Clavaminate synthase-like"/>
    <property type="match status" value="1"/>
</dbReference>
<accession>A0ABP1PR78</accession>
<reference evidence="22 23" key="1">
    <citation type="submission" date="2024-08" db="EMBL/GenBank/DDBJ databases">
        <authorList>
            <person name="Cucini C."/>
            <person name="Frati F."/>
        </authorList>
    </citation>
    <scope>NUCLEOTIDE SEQUENCE [LARGE SCALE GENOMIC DNA]</scope>
</reference>
<evidence type="ECO:0000256" key="5">
    <source>
        <dbReference type="ARBA" id="ARBA00022723"/>
    </source>
</evidence>
<feature type="compositionally biased region" description="Basic and acidic residues" evidence="17">
    <location>
        <begin position="1414"/>
        <end position="1426"/>
    </location>
</feature>
<dbReference type="InterPro" id="IPR048615">
    <property type="entry name" value="KDM5_C-hel"/>
</dbReference>
<dbReference type="InterPro" id="IPR001606">
    <property type="entry name" value="ARID_dom"/>
</dbReference>
<evidence type="ECO:0000256" key="6">
    <source>
        <dbReference type="ARBA" id="ARBA00022737"/>
    </source>
</evidence>
<dbReference type="CDD" id="cd15515">
    <property type="entry name" value="PHD1_KDM5A_like"/>
    <property type="match status" value="1"/>
</dbReference>
<feature type="domain" description="ARID" evidence="19">
    <location>
        <begin position="81"/>
        <end position="175"/>
    </location>
</feature>
<evidence type="ECO:0000259" key="20">
    <source>
        <dbReference type="PROSITE" id="PS51183"/>
    </source>
</evidence>
<comment type="catalytic activity">
    <reaction evidence="14">
        <text>N(6),N(6),N(6)-trimethyl-L-lysyl(4)-[histone H3] + 3 2-oxoglutarate + 3 O2 = L-lysyl(4)-[histone H3] + 3 formaldehyde + 3 succinate + 3 CO2</text>
        <dbReference type="Rhea" id="RHEA:60208"/>
        <dbReference type="Rhea" id="RHEA-COMP:15537"/>
        <dbReference type="Rhea" id="RHEA-COMP:15547"/>
        <dbReference type="ChEBI" id="CHEBI:15379"/>
        <dbReference type="ChEBI" id="CHEBI:16526"/>
        <dbReference type="ChEBI" id="CHEBI:16810"/>
        <dbReference type="ChEBI" id="CHEBI:16842"/>
        <dbReference type="ChEBI" id="CHEBI:29969"/>
        <dbReference type="ChEBI" id="CHEBI:30031"/>
        <dbReference type="ChEBI" id="CHEBI:61961"/>
        <dbReference type="EC" id="1.14.11.67"/>
    </reaction>
</comment>
<evidence type="ECO:0000256" key="17">
    <source>
        <dbReference type="SAM" id="MobiDB-lite"/>
    </source>
</evidence>
<keyword evidence="7 15" id="KW-0863">Zinc-finger</keyword>
<evidence type="ECO:0000256" key="12">
    <source>
        <dbReference type="ARBA" id="ARBA00023004"/>
    </source>
</evidence>
<evidence type="ECO:0000256" key="14">
    <source>
        <dbReference type="ARBA" id="ARBA00048734"/>
    </source>
</evidence>
<feature type="domain" description="JmjN" evidence="20">
    <location>
        <begin position="16"/>
        <end position="57"/>
    </location>
</feature>
<dbReference type="InterPro" id="IPR019787">
    <property type="entry name" value="Znf_PHD-finger"/>
</dbReference>
<dbReference type="InterPro" id="IPR013637">
    <property type="entry name" value="Lys_sp_deMease-like_dom"/>
</dbReference>
<dbReference type="Gene3D" id="1.10.150.60">
    <property type="entry name" value="ARID DNA-binding domain"/>
    <property type="match status" value="1"/>
</dbReference>
<evidence type="ECO:0000256" key="7">
    <source>
        <dbReference type="ARBA" id="ARBA00022771"/>
    </source>
</evidence>
<feature type="compositionally biased region" description="Low complexity" evidence="17">
    <location>
        <begin position="1541"/>
        <end position="1558"/>
    </location>
</feature>
<keyword evidence="16" id="KW-0175">Coiled coil</keyword>
<dbReference type="Pfam" id="PF08429">
    <property type="entry name" value="PLU-1"/>
    <property type="match status" value="1"/>
</dbReference>
<keyword evidence="13" id="KW-0539">Nucleus</keyword>
<dbReference type="PROSITE" id="PS51011">
    <property type="entry name" value="ARID"/>
    <property type="match status" value="1"/>
</dbReference>
<keyword evidence="23" id="KW-1185">Reference proteome</keyword>
<evidence type="ECO:0000256" key="11">
    <source>
        <dbReference type="ARBA" id="ARBA00023002"/>
    </source>
</evidence>
<comment type="cofactor">
    <cofactor evidence="1">
        <name>Fe(2+)</name>
        <dbReference type="ChEBI" id="CHEBI:29033"/>
    </cofactor>
</comment>
<dbReference type="SMART" id="SM00501">
    <property type="entry name" value="BRIGHT"/>
    <property type="match status" value="1"/>
</dbReference>
<dbReference type="Pfam" id="PF01388">
    <property type="entry name" value="ARID"/>
    <property type="match status" value="1"/>
</dbReference>
<feature type="domain" description="PHD-type" evidence="18">
    <location>
        <begin position="218"/>
        <end position="268"/>
    </location>
</feature>
<dbReference type="PANTHER" id="PTHR10694">
    <property type="entry name" value="LYSINE-SPECIFIC DEMETHYLASE"/>
    <property type="match status" value="1"/>
</dbReference>
<dbReference type="EMBL" id="CAXLJM020000006">
    <property type="protein sequence ID" value="CAL8071797.1"/>
    <property type="molecule type" value="Genomic_DNA"/>
</dbReference>
<dbReference type="SMART" id="SM00558">
    <property type="entry name" value="JmjC"/>
    <property type="match status" value="1"/>
</dbReference>
<dbReference type="InterPro" id="IPR019786">
    <property type="entry name" value="Zinc_finger_PHD-type_CS"/>
</dbReference>
<comment type="caution">
    <text evidence="22">The sequence shown here is derived from an EMBL/GenBank/DDBJ whole genome shotgun (WGS) entry which is preliminary data.</text>
</comment>
<dbReference type="InterPro" id="IPR001965">
    <property type="entry name" value="Znf_PHD"/>
</dbReference>
<name>A0ABP1PR78_9HEXA</name>
<evidence type="ECO:0000259" key="18">
    <source>
        <dbReference type="PROSITE" id="PS50016"/>
    </source>
</evidence>
<keyword evidence="5" id="KW-0479">Metal-binding</keyword>
<dbReference type="InterPro" id="IPR011011">
    <property type="entry name" value="Znf_FYVE_PHD"/>
</dbReference>
<keyword evidence="11" id="KW-0560">Oxidoreductase</keyword>
<dbReference type="PROSITE" id="PS51184">
    <property type="entry name" value="JMJC"/>
    <property type="match status" value="1"/>
</dbReference>
<dbReference type="PROSITE" id="PS01359">
    <property type="entry name" value="ZF_PHD_1"/>
    <property type="match status" value="1"/>
</dbReference>
<organism evidence="22 23">
    <name type="scientific">Orchesella dallaii</name>
    <dbReference type="NCBI Taxonomy" id="48710"/>
    <lineage>
        <taxon>Eukaryota</taxon>
        <taxon>Metazoa</taxon>
        <taxon>Ecdysozoa</taxon>
        <taxon>Arthropoda</taxon>
        <taxon>Hexapoda</taxon>
        <taxon>Collembola</taxon>
        <taxon>Entomobryomorpha</taxon>
        <taxon>Entomobryoidea</taxon>
        <taxon>Orchesellidae</taxon>
        <taxon>Orchesellinae</taxon>
        <taxon>Orchesella</taxon>
    </lineage>
</organism>
<dbReference type="Pfam" id="PF02375">
    <property type="entry name" value="JmjN"/>
    <property type="match status" value="1"/>
</dbReference>
<dbReference type="Proteomes" id="UP001642540">
    <property type="component" value="Unassembled WGS sequence"/>
</dbReference>
<dbReference type="SUPFAM" id="SSF57903">
    <property type="entry name" value="FYVE/PHD zinc finger"/>
    <property type="match status" value="3"/>
</dbReference>
<keyword evidence="12" id="KW-0408">Iron</keyword>
<feature type="compositionally biased region" description="Polar residues" evidence="17">
    <location>
        <begin position="1579"/>
        <end position="1594"/>
    </location>
</feature>
<dbReference type="Pfam" id="PF02928">
    <property type="entry name" value="zf-C5HC2"/>
    <property type="match status" value="1"/>
</dbReference>
<dbReference type="InterPro" id="IPR013083">
    <property type="entry name" value="Znf_RING/FYVE/PHD"/>
</dbReference>
<evidence type="ECO:0000256" key="3">
    <source>
        <dbReference type="ARBA" id="ARBA00006801"/>
    </source>
</evidence>
<dbReference type="Pfam" id="PF00628">
    <property type="entry name" value="PHD"/>
    <property type="match status" value="2"/>
</dbReference>
<dbReference type="InterPro" id="IPR003347">
    <property type="entry name" value="JmjC_dom"/>
</dbReference>
<dbReference type="PROSITE" id="PS51183">
    <property type="entry name" value="JMJN"/>
    <property type="match status" value="1"/>
</dbReference>
<evidence type="ECO:0000256" key="2">
    <source>
        <dbReference type="ARBA" id="ARBA00004123"/>
    </source>
</evidence>
<feature type="domain" description="JmjC" evidence="21">
    <location>
        <begin position="360"/>
        <end position="526"/>
    </location>
</feature>
<keyword evidence="8" id="KW-0862">Zinc</keyword>
<evidence type="ECO:0000256" key="1">
    <source>
        <dbReference type="ARBA" id="ARBA00001954"/>
    </source>
</evidence>
<comment type="similarity">
    <text evidence="3">Belongs to the JARID1 histone demethylase family.</text>
</comment>
<evidence type="ECO:0000256" key="4">
    <source>
        <dbReference type="ARBA" id="ARBA00012902"/>
    </source>
</evidence>
<dbReference type="SMART" id="SM01014">
    <property type="entry name" value="ARID"/>
    <property type="match status" value="1"/>
</dbReference>
<feature type="compositionally biased region" description="Gly residues" evidence="17">
    <location>
        <begin position="197"/>
        <end position="207"/>
    </location>
</feature>
<keyword evidence="6" id="KW-0677">Repeat</keyword>
<keyword evidence="9" id="KW-0156">Chromatin regulator</keyword>
<sequence length="1594" mass="181458">MSKMAEDFSFKRPEEAPTFYPSAEEFADPLAYISKIRPTAENYGICKIKPPAYWAPPFAVDVDKFKFVPRIQKINELEAITRIKLNFLDQISKFWELQGTSLRIPVFGHKALDLYTLHKLVHHQNEYDYNKINDDRRWNMIAMRMGLQSNGKMSVGSQLKAHYDKILYPYDVWKQNQGKKKSDSPKKMSSNGNTKGRMGGRMNGGGKAKPDRFDPLANYVCQNCKGGDVEDKMLLCDGCDDSYHTFCLKPPLDDVPKGEWRCPDCLEEKLSRPNDGFGFEQATREYTLQQFGEMADTFKSDYFNMPVHMVSSEMVEKEFWRIVSAIDEDVIVEYGADLHTMDHGSGFPTVSNSVSDSDEVYINGGWNLNKLPVLNGSVFAHINADISGMKIPWMYVGMCFSTFCWHNEDHWSYSINYLHWGEPKTWYGVPGGKADQFENAMKSAAPELFAQAPDLLHQLVTIMNPNILMKSNVPVYRMDQKAGEFIITFPRAYHAGFNQGYNFAEAVNFAPADWVAMGRECVLHYSRLNRFCVFSHDELVCAMAADPEKLDYLIALATYKDMLKLFESEKEQRKAVHEWGLKSTERTEFEHLADDGRQCNVCKTTLFLSAISCNHSRGSSAKDTKLVCLKHYDQYGCRECKKDPANHIMKYRYTLDELPEMIKSLKSRTEKYETWVKTVSEGLLSKEQKLSLEELRELIDEAETHEYPKTELLESAKKVLAEAEKASKIAKALIGTPAVRTRKGCASDLKFKCSITELKLLSEEISYLRVSLSERQYVTSLYLKAKELQEKVIKFIESSNVSLDEMSDCLEETFILDVEFEEALQLRNKYLREKWLRLANSDDDEDAVWTFDYLRKIIEEGNDIHRNESAEKRMEELCVMFQHAHDWEDAAFKIIASKEKHSISKLEELVEKSDDIHVALPSLQNLREVITKANNWLEKVKNIQDPKPPFLDDLISIVNMGDCLPVEFEHMKALESQISAANIWKENCMKVFLKRNSTIELIEALVPRREIPTVPQKGKRKRLVTEGPSLTFIANTLGIPPPDVKNEASLTDAFWSNVTTEINAMKALRKANLEKLVPSGEDARFCVCQKPKDIFMIRCELCLEWFHPTCVPLPRFVFEDVDGMPSHAVMAFKIACRETKFLGPCCARSRRPKYPFILELLVGLNNIPLRMVEGIALQCMTDRAMRWQEQCDKFMQLPVIKEATSIVKKHSSNLSTPTVKKAEIDEITNGEVKSPSHKIFFDPELASHSSNPNGIVDVDVVDLDTKDSLSPMPSPSPLKSPMAVEASRELEVALCLAGMQQGAVHSPVNQTIITATRGPEQSVEVKVEDAKEDYERTDIDTLGELIAKIRLNPKLIREMDNLVIEADLMEVSAEDSDILWKLYDLSNPTVTEIRDLKEIQSIIQQEISSKGLESWEKKQEVKAKQEMRKRKRTLSDGPDGRVKVRKSPVSSPRKRKSSGEGTSRRNKKENQECDEDCAAVKCRQPTGKEVNWIQCDLCDQWFHLTCVGLKKSQVKNLEKYKCIKCEDKKQTPLCDADDGSSCDTDSKLSSSGKISISSNKENTDGGTDRLELLKEEQPSPESATNSLSVFSKVN</sequence>
<feature type="region of interest" description="Disordered" evidence="17">
    <location>
        <begin position="176"/>
        <end position="208"/>
    </location>
</feature>
<dbReference type="InterPro" id="IPR003349">
    <property type="entry name" value="JmjN"/>
</dbReference>
<feature type="compositionally biased region" description="Low complexity" evidence="17">
    <location>
        <begin position="187"/>
        <end position="196"/>
    </location>
</feature>
<feature type="region of interest" description="Disordered" evidence="17">
    <location>
        <begin position="1414"/>
        <end position="1468"/>
    </location>
</feature>
<feature type="coiled-coil region" evidence="16">
    <location>
        <begin position="685"/>
        <end position="733"/>
    </location>
</feature>
<protein>
    <recommendedName>
        <fullName evidence="4">[histone H3]-trimethyl-L-lysine(4) demethylase</fullName>
        <ecNumber evidence="4">1.14.11.67</ecNumber>
    </recommendedName>
</protein>